<evidence type="ECO:0000313" key="2">
    <source>
        <dbReference type="EMBL" id="MDC7684293.1"/>
    </source>
</evidence>
<keyword evidence="1" id="KW-1133">Transmembrane helix</keyword>
<gene>
    <name evidence="2" type="ORF">PQU92_13470</name>
</gene>
<evidence type="ECO:0000256" key="1">
    <source>
        <dbReference type="SAM" id="Phobius"/>
    </source>
</evidence>
<reference evidence="2 3" key="1">
    <citation type="submission" date="2023-01" db="EMBL/GenBank/DDBJ databases">
        <title>Novel species of the genus Asticcacaulis isolated from rivers.</title>
        <authorList>
            <person name="Lu H."/>
        </authorList>
    </citation>
    <scope>NUCLEOTIDE SEQUENCE [LARGE SCALE GENOMIC DNA]</scope>
    <source>
        <strain evidence="2 3">BYS171W</strain>
    </source>
</reference>
<dbReference type="RefSeq" id="WP_272748762.1">
    <property type="nucleotide sequence ID" value="NZ_JAQQKX010000011.1"/>
</dbReference>
<feature type="transmembrane region" description="Helical" evidence="1">
    <location>
        <begin position="151"/>
        <end position="176"/>
    </location>
</feature>
<dbReference type="Proteomes" id="UP001214854">
    <property type="component" value="Unassembled WGS sequence"/>
</dbReference>
<comment type="caution">
    <text evidence="2">The sequence shown here is derived from an EMBL/GenBank/DDBJ whole genome shotgun (WGS) entry which is preliminary data.</text>
</comment>
<feature type="transmembrane region" description="Helical" evidence="1">
    <location>
        <begin position="27"/>
        <end position="47"/>
    </location>
</feature>
<keyword evidence="1" id="KW-0472">Membrane</keyword>
<accession>A0ABT5HWI2</accession>
<dbReference type="EMBL" id="JAQQKX010000011">
    <property type="protein sequence ID" value="MDC7684293.1"/>
    <property type="molecule type" value="Genomic_DNA"/>
</dbReference>
<keyword evidence="3" id="KW-1185">Reference proteome</keyword>
<evidence type="ECO:0000313" key="3">
    <source>
        <dbReference type="Proteomes" id="UP001214854"/>
    </source>
</evidence>
<evidence type="ECO:0008006" key="4">
    <source>
        <dbReference type="Google" id="ProtNLM"/>
    </source>
</evidence>
<feature type="transmembrane region" description="Helical" evidence="1">
    <location>
        <begin position="227"/>
        <end position="252"/>
    </location>
</feature>
<feature type="transmembrane region" description="Helical" evidence="1">
    <location>
        <begin position="53"/>
        <end position="73"/>
    </location>
</feature>
<feature type="transmembrane region" description="Helical" evidence="1">
    <location>
        <begin position="104"/>
        <end position="131"/>
    </location>
</feature>
<sequence>MSFGPAFHLVGALKSAVTTLPTLWRQAWLALLVLFGLVLISQLPQIGLGTRRALIVASLLFQFVVAGGLYRVALFGERYAKPEGLGFGGVQFGKPEARLIGAGLLAGLFWLMVFATLCVVLALFLGAAGLADQSHNTPHGFFLELVNGPQPQGVVLLVAIAGVMLTLTILSVKLWLHQAATVAEHRVVSLNALTLSSGQTVKLFLGYLYLALPFIVLSAVIPTAGNLSLIVNLALGVGVFLPVSIAFLASAYRQIMDLRAKG</sequence>
<feature type="transmembrane region" description="Helical" evidence="1">
    <location>
        <begin position="203"/>
        <end position="221"/>
    </location>
</feature>
<name>A0ABT5HWI2_9CAUL</name>
<keyword evidence="1" id="KW-0812">Transmembrane</keyword>
<organism evidence="2 3">
    <name type="scientific">Asticcacaulis aquaticus</name>
    <dbReference type="NCBI Taxonomy" id="2984212"/>
    <lineage>
        <taxon>Bacteria</taxon>
        <taxon>Pseudomonadati</taxon>
        <taxon>Pseudomonadota</taxon>
        <taxon>Alphaproteobacteria</taxon>
        <taxon>Caulobacterales</taxon>
        <taxon>Caulobacteraceae</taxon>
        <taxon>Asticcacaulis</taxon>
    </lineage>
</organism>
<protein>
    <recommendedName>
        <fullName evidence="4">Glycerophosphoryl diester phosphodiesterase membrane domain-containing protein</fullName>
    </recommendedName>
</protein>
<proteinExistence type="predicted"/>